<evidence type="ECO:0000256" key="1">
    <source>
        <dbReference type="ARBA" id="ARBA00006817"/>
    </source>
</evidence>
<evidence type="ECO:0000313" key="3">
    <source>
        <dbReference type="EMBL" id="ABG61021.1"/>
    </source>
</evidence>
<dbReference type="EMBL" id="CP000383">
    <property type="protein sequence ID" value="ABG61021.1"/>
    <property type="molecule type" value="Genomic_DNA"/>
</dbReference>
<dbReference type="AlphaFoldDB" id="A0A6N4SXV3"/>
<dbReference type="SUPFAM" id="SSF55961">
    <property type="entry name" value="Bet v1-like"/>
    <property type="match status" value="1"/>
</dbReference>
<evidence type="ECO:0000259" key="2">
    <source>
        <dbReference type="Pfam" id="PF08327"/>
    </source>
</evidence>
<dbReference type="Proteomes" id="UP000001822">
    <property type="component" value="Chromosome"/>
</dbReference>
<dbReference type="RefSeq" id="WP_011587126.1">
    <property type="nucleotide sequence ID" value="NC_008255.1"/>
</dbReference>
<sequence length="137" mass="15458">MGNKITVEVTVYAAIEKVWKYWNEPAHIMKWCQASPEWHVPAAQNDLKAGGTFTTTMAAKDGSMSFDFGGVYDQVKTNDLIEYTIGDGRKVRIVFTHTGDTTNIVESFDPEETNPRELQQSGWQAILNSFKSYTENN</sequence>
<reference evidence="5" key="2">
    <citation type="submission" date="2011-01" db="PDB data bank">
        <title>Solution structure of Chr148 from Cytophaga hutchinsonii. Northeast Structural Genomics Consortium Target Chr148.</title>
        <authorList>
            <person name="Liu Y."/>
            <person name="Lee D."/>
            <person name="Ciccosanti C."/>
            <person name="Nair L."/>
            <person name="Rost B."/>
            <person name="Acton T."/>
            <person name="Xiao R."/>
            <person name="Everett J."/>
            <person name="Montelione G."/>
            <person name="Prestegard J."/>
        </authorList>
    </citation>
    <scope>STRUCTURE BY NMR OF 2-137</scope>
</reference>
<dbReference type="Gene3D" id="3.30.530.20">
    <property type="match status" value="1"/>
</dbReference>
<organism evidence="3 4">
    <name type="scientific">Cytophaga hutchinsonii (strain ATCC 33406 / DSM 1761 / CIP 103989 / NBRC 15051 / NCIMB 9469 / D465)</name>
    <dbReference type="NCBI Taxonomy" id="269798"/>
    <lineage>
        <taxon>Bacteria</taxon>
        <taxon>Pseudomonadati</taxon>
        <taxon>Bacteroidota</taxon>
        <taxon>Cytophagia</taxon>
        <taxon>Cytophagales</taxon>
        <taxon>Cytophagaceae</taxon>
        <taxon>Cytophaga</taxon>
    </lineage>
</organism>
<comment type="similarity">
    <text evidence="1">Belongs to the AHA1 family.</text>
</comment>
<gene>
    <name evidence="3" type="ordered locus">CHU_3789</name>
</gene>
<dbReference type="OrthoDB" id="384974at2"/>
<keyword evidence="4" id="KW-1185">Reference proteome</keyword>
<protein>
    <recommendedName>
        <fullName evidence="2">Activator of Hsp90 ATPase homologue 1/2-like C-terminal domain-containing protein</fullName>
    </recommendedName>
</protein>
<keyword evidence="5" id="KW-0002">3D-structure</keyword>
<proteinExistence type="evidence at protein level"/>
<dbReference type="CDD" id="cd08897">
    <property type="entry name" value="SRPBCC_CalC_Aha1-like_4"/>
    <property type="match status" value="1"/>
</dbReference>
<dbReference type="KEGG" id="chu:CHU_3789"/>
<evidence type="ECO:0007829" key="5">
    <source>
        <dbReference type="PDB" id="2L8O"/>
    </source>
</evidence>
<accession>A0A6N4SXV3</accession>
<dbReference type="Pfam" id="PF08327">
    <property type="entry name" value="AHSA1"/>
    <property type="match status" value="1"/>
</dbReference>
<reference evidence="3 4" key="1">
    <citation type="journal article" date="2007" name="Appl. Environ. Microbiol.">
        <title>Genome sequence of the cellulolytic gliding bacterium Cytophaga hutchinsonii.</title>
        <authorList>
            <person name="Xie G."/>
            <person name="Bruce D.C."/>
            <person name="Challacombe J.F."/>
            <person name="Chertkov O."/>
            <person name="Detter J.C."/>
            <person name="Gilna P."/>
            <person name="Han C.S."/>
            <person name="Lucas S."/>
            <person name="Misra M."/>
            <person name="Myers G.L."/>
            <person name="Richardson P."/>
            <person name="Tapia R."/>
            <person name="Thayer N."/>
            <person name="Thompson L.S."/>
            <person name="Brettin T.S."/>
            <person name="Henrissat B."/>
            <person name="Wilson D.B."/>
            <person name="McBride M.J."/>
        </authorList>
    </citation>
    <scope>NUCLEOTIDE SEQUENCE [LARGE SCALE GENOMIC DNA]</scope>
    <source>
        <strain evidence="4">ATCC 33406 / DSM 1761 / CIP 103989 / NBRC 15051 / NCIMB 9469 / D465</strain>
    </source>
</reference>
<dbReference type="SMR" id="A0A6N4SXV3"/>
<name>A0A6N4SXV3_CYTH3</name>
<evidence type="ECO:0000313" key="4">
    <source>
        <dbReference type="Proteomes" id="UP000001822"/>
    </source>
</evidence>
<dbReference type="EvolutionaryTrace" id="A0A6N4SXV3"/>
<dbReference type="InterPro" id="IPR023393">
    <property type="entry name" value="START-like_dom_sf"/>
</dbReference>
<dbReference type="InterPro" id="IPR013538">
    <property type="entry name" value="ASHA1/2-like_C"/>
</dbReference>
<dbReference type="PDB" id="2L8O">
    <property type="method" value="NMR"/>
    <property type="chains" value="A=2-137"/>
</dbReference>
<feature type="domain" description="Activator of Hsp90 ATPase homologue 1/2-like C-terminal" evidence="2">
    <location>
        <begin position="13"/>
        <end position="134"/>
    </location>
</feature>